<dbReference type="Proteomes" id="UP000727490">
    <property type="component" value="Unassembled WGS sequence"/>
</dbReference>
<evidence type="ECO:0000256" key="2">
    <source>
        <dbReference type="ARBA" id="ARBA00012438"/>
    </source>
</evidence>
<name>A0A951IYZ1_9BACT</name>
<dbReference type="CDD" id="cd00130">
    <property type="entry name" value="PAS"/>
    <property type="match status" value="1"/>
</dbReference>
<dbReference type="PANTHER" id="PTHR42878:SF15">
    <property type="entry name" value="BACTERIOPHYTOCHROME"/>
    <property type="match status" value="1"/>
</dbReference>
<dbReference type="GO" id="GO:0000156">
    <property type="term" value="F:phosphorelay response regulator activity"/>
    <property type="evidence" value="ECO:0007669"/>
    <property type="project" value="TreeGrafter"/>
</dbReference>
<feature type="domain" description="Histidine kinase" evidence="6">
    <location>
        <begin position="157"/>
        <end position="369"/>
    </location>
</feature>
<proteinExistence type="predicted"/>
<comment type="catalytic activity">
    <reaction evidence="1">
        <text>ATP + protein L-histidine = ADP + protein N-phospho-L-histidine.</text>
        <dbReference type="EC" id="2.7.13.3"/>
    </reaction>
</comment>
<dbReference type="PROSITE" id="PS50112">
    <property type="entry name" value="PAS"/>
    <property type="match status" value="1"/>
</dbReference>
<evidence type="ECO:0000256" key="3">
    <source>
        <dbReference type="ARBA" id="ARBA00022679"/>
    </source>
</evidence>
<dbReference type="EMBL" id="RPHB01000005">
    <property type="protein sequence ID" value="MBW3468421.1"/>
    <property type="molecule type" value="Genomic_DNA"/>
</dbReference>
<dbReference type="InterPro" id="IPR000014">
    <property type="entry name" value="PAS"/>
</dbReference>
<evidence type="ECO:0000313" key="9">
    <source>
        <dbReference type="Proteomes" id="UP000727490"/>
    </source>
</evidence>
<comment type="caution">
    <text evidence="8">The sequence shown here is derived from an EMBL/GenBank/DDBJ whole genome shotgun (WGS) entry which is preliminary data.</text>
</comment>
<dbReference type="PANTHER" id="PTHR42878">
    <property type="entry name" value="TWO-COMPONENT HISTIDINE KINASE"/>
    <property type="match status" value="1"/>
</dbReference>
<dbReference type="Pfam" id="PF13426">
    <property type="entry name" value="PAS_9"/>
    <property type="match status" value="1"/>
</dbReference>
<organism evidence="8 9">
    <name type="scientific">Arthrospiribacter ruber</name>
    <dbReference type="NCBI Taxonomy" id="2487934"/>
    <lineage>
        <taxon>Bacteria</taxon>
        <taxon>Pseudomonadati</taxon>
        <taxon>Bacteroidota</taxon>
        <taxon>Cytophagia</taxon>
        <taxon>Cytophagales</taxon>
        <taxon>Cyclobacteriaceae</taxon>
        <taxon>Arthrospiribacter</taxon>
    </lineage>
</organism>
<evidence type="ECO:0000256" key="5">
    <source>
        <dbReference type="SAM" id="Coils"/>
    </source>
</evidence>
<dbReference type="EC" id="2.7.13.3" evidence="2"/>
<evidence type="ECO:0000259" key="6">
    <source>
        <dbReference type="PROSITE" id="PS50109"/>
    </source>
</evidence>
<keyword evidence="3" id="KW-0808">Transferase</keyword>
<sequence>MVVKFDSTDYNELFHKAPCGYLKLDAFGKIITVNDTFCNWLGFNKKDLLFTKSFQDLLSIGGKMFYETHFLPLLQLRGEVSEVNFELLSIREKRLPFLVNAVTVFTDDGQKEFNITLFDISQRISFERELIKAKKEAESNAKRLEEKNRELERFTHIVTHDLKSPVRTIEGLFEIMSKKGYLSEEKEAKRLQKMVLDNLRRMKVFIDDLVDQAISENETEYGKLIDLNQICHSAMEMLGDEIKKDNVKFSINPLPIVKGNVSQLVRLFSNLFSNSIKYRSERPLEIEVSFERLDTWAEVKVKDNGIGFDPEFKERIFEYMKRLHSHEIYPGSGIGLYSCKRIVEAHGGKIWAEGFLDKGAVFHFTLPLA</sequence>
<dbReference type="InterPro" id="IPR050351">
    <property type="entry name" value="BphY/WalK/GraS-like"/>
</dbReference>
<keyword evidence="5" id="KW-0175">Coiled coil</keyword>
<dbReference type="SMART" id="SM00387">
    <property type="entry name" value="HATPase_c"/>
    <property type="match status" value="1"/>
</dbReference>
<dbReference type="Pfam" id="PF02518">
    <property type="entry name" value="HATPase_c"/>
    <property type="match status" value="1"/>
</dbReference>
<dbReference type="CDD" id="cd00082">
    <property type="entry name" value="HisKA"/>
    <property type="match status" value="1"/>
</dbReference>
<dbReference type="InterPro" id="IPR003594">
    <property type="entry name" value="HATPase_dom"/>
</dbReference>
<evidence type="ECO:0000256" key="1">
    <source>
        <dbReference type="ARBA" id="ARBA00000085"/>
    </source>
</evidence>
<protein>
    <recommendedName>
        <fullName evidence="2">histidine kinase</fullName>
        <ecNumber evidence="2">2.7.13.3</ecNumber>
    </recommendedName>
</protein>
<dbReference type="GO" id="GO:0000155">
    <property type="term" value="F:phosphorelay sensor kinase activity"/>
    <property type="evidence" value="ECO:0007669"/>
    <property type="project" value="InterPro"/>
</dbReference>
<reference evidence="8 9" key="1">
    <citation type="journal article" date="2020" name="Syst. Appl. Microbiol.">
        <title>Arthrospiribacter ruber gen. nov., sp. nov., a novel bacterium isolated from Arthrospira cultures.</title>
        <authorList>
            <person name="Waleron M."/>
            <person name="Misztak A."/>
            <person name="Waleron M.M."/>
            <person name="Furmaniak M."/>
            <person name="Mrozik A."/>
            <person name="Waleron K."/>
        </authorList>
    </citation>
    <scope>NUCLEOTIDE SEQUENCE [LARGE SCALE GENOMIC DNA]</scope>
    <source>
        <strain evidence="8 9">DPMB0001</strain>
    </source>
</reference>
<dbReference type="GO" id="GO:0007234">
    <property type="term" value="P:osmosensory signaling via phosphorelay pathway"/>
    <property type="evidence" value="ECO:0007669"/>
    <property type="project" value="TreeGrafter"/>
</dbReference>
<dbReference type="NCBIfam" id="TIGR00229">
    <property type="entry name" value="sensory_box"/>
    <property type="match status" value="1"/>
</dbReference>
<keyword evidence="4 8" id="KW-0418">Kinase</keyword>
<evidence type="ECO:0000313" key="8">
    <source>
        <dbReference type="EMBL" id="MBW3468421.1"/>
    </source>
</evidence>
<dbReference type="SMART" id="SM00388">
    <property type="entry name" value="HisKA"/>
    <property type="match status" value="1"/>
</dbReference>
<gene>
    <name evidence="8" type="ORF">EGN73_11445</name>
</gene>
<dbReference type="PROSITE" id="PS50109">
    <property type="entry name" value="HIS_KIN"/>
    <property type="match status" value="1"/>
</dbReference>
<feature type="coiled-coil region" evidence="5">
    <location>
        <begin position="127"/>
        <end position="154"/>
    </location>
</feature>
<dbReference type="AlphaFoldDB" id="A0A951IYZ1"/>
<dbReference type="InterPro" id="IPR005467">
    <property type="entry name" value="His_kinase_dom"/>
</dbReference>
<feature type="domain" description="PAS" evidence="7">
    <location>
        <begin position="6"/>
        <end position="49"/>
    </location>
</feature>
<dbReference type="InterPro" id="IPR003661">
    <property type="entry name" value="HisK_dim/P_dom"/>
</dbReference>
<keyword evidence="9" id="KW-1185">Reference proteome</keyword>
<accession>A0A951IYZ1</accession>
<dbReference type="SMART" id="SM00091">
    <property type="entry name" value="PAS"/>
    <property type="match status" value="1"/>
</dbReference>
<evidence type="ECO:0000256" key="4">
    <source>
        <dbReference type="ARBA" id="ARBA00022777"/>
    </source>
</evidence>
<dbReference type="RefSeq" id="WP_219289705.1">
    <property type="nucleotide sequence ID" value="NZ_RPHB01000005.1"/>
</dbReference>
<dbReference type="GO" id="GO:0030295">
    <property type="term" value="F:protein kinase activator activity"/>
    <property type="evidence" value="ECO:0007669"/>
    <property type="project" value="TreeGrafter"/>
</dbReference>
<evidence type="ECO:0000259" key="7">
    <source>
        <dbReference type="PROSITE" id="PS50112"/>
    </source>
</evidence>